<reference evidence="10" key="1">
    <citation type="journal article" date="2019" name="Int. J. Syst. Evol. Microbiol.">
        <title>The Global Catalogue of Microorganisms (GCM) 10K type strain sequencing project: providing services to taxonomists for standard genome sequencing and annotation.</title>
        <authorList>
            <consortium name="The Broad Institute Genomics Platform"/>
            <consortium name="The Broad Institute Genome Sequencing Center for Infectious Disease"/>
            <person name="Wu L."/>
            <person name="Ma J."/>
        </authorList>
    </citation>
    <scope>NUCLEOTIDE SEQUENCE [LARGE SCALE GENOMIC DNA]</scope>
    <source>
        <strain evidence="10">JCM 14546</strain>
    </source>
</reference>
<evidence type="ECO:0000256" key="3">
    <source>
        <dbReference type="ARBA" id="ARBA00022475"/>
    </source>
</evidence>
<feature type="transmembrane region" description="Helical" evidence="7">
    <location>
        <begin position="137"/>
        <end position="159"/>
    </location>
</feature>
<dbReference type="RefSeq" id="WP_344308513.1">
    <property type="nucleotide sequence ID" value="NZ_BAAANO010000013.1"/>
</dbReference>
<gene>
    <name evidence="9" type="ORF">GCM10009755_15560</name>
</gene>
<keyword evidence="4 7" id="KW-0812">Transmembrane</keyword>
<dbReference type="Gene3D" id="1.20.1250.20">
    <property type="entry name" value="MFS general substrate transporter like domains"/>
    <property type="match status" value="1"/>
</dbReference>
<evidence type="ECO:0000259" key="8">
    <source>
        <dbReference type="PROSITE" id="PS50850"/>
    </source>
</evidence>
<feature type="transmembrane region" description="Helical" evidence="7">
    <location>
        <begin position="200"/>
        <end position="218"/>
    </location>
</feature>
<dbReference type="InterPro" id="IPR011701">
    <property type="entry name" value="MFS"/>
</dbReference>
<evidence type="ECO:0000256" key="4">
    <source>
        <dbReference type="ARBA" id="ARBA00022692"/>
    </source>
</evidence>
<feature type="transmembrane region" description="Helical" evidence="7">
    <location>
        <begin position="50"/>
        <end position="67"/>
    </location>
</feature>
<dbReference type="EMBL" id="BAAANO010000013">
    <property type="protein sequence ID" value="GAA2006393.1"/>
    <property type="molecule type" value="Genomic_DNA"/>
</dbReference>
<evidence type="ECO:0000256" key="6">
    <source>
        <dbReference type="ARBA" id="ARBA00023136"/>
    </source>
</evidence>
<evidence type="ECO:0000256" key="1">
    <source>
        <dbReference type="ARBA" id="ARBA00004651"/>
    </source>
</evidence>
<feature type="transmembrane region" description="Helical" evidence="7">
    <location>
        <begin position="448"/>
        <end position="468"/>
    </location>
</feature>
<sequence>MTISKDRSTRWWVLAVAGLAQLMVVLDSTIVTIALPSLQAELGMSDASRSWVVTAYALAFGGLLILGGRLSDVLGAKRAFVIGLIGFAAASALAGAAPTWETLLAARVGQGVFAALLAPAALAVISGTFTEPRARATAFGVYGALTGAGAVVGLLLGGFLTEWAGWRWCLLINVPIVVVALIGTRLVIPALPRRGVRLDWAGALTSAIGMAAVVFALTEVASRGAGHALVLVPFGAGLIAMVLFVVLQARLPSPLLPLRILLHRTRGGALLAVALPQLSLFGLFLVLTYWFQQILGFSPMQAGFAFLPLAVSIGIGSTVIAGPLSQRLGARNLIVPALLVMALGFVFLIGLDPASENIYLTRFVPAEVLIGLGLGCTIAPAAESATSGVDTGDLGAASGAVNAVTQLGGSIGTALLNTVATVSAAAAARGNDTAAANPIAQTTTGFDAALTVAAGLLVVAAVVVALVVPGRSHRSAARDSTARAESR</sequence>
<proteinExistence type="predicted"/>
<keyword evidence="10" id="KW-1185">Reference proteome</keyword>
<dbReference type="PROSITE" id="PS50850">
    <property type="entry name" value="MFS"/>
    <property type="match status" value="1"/>
</dbReference>
<feature type="domain" description="Major facilitator superfamily (MFS) profile" evidence="8">
    <location>
        <begin position="13"/>
        <end position="472"/>
    </location>
</feature>
<comment type="caution">
    <text evidence="9">The sequence shown here is derived from an EMBL/GenBank/DDBJ whole genome shotgun (WGS) entry which is preliminary data.</text>
</comment>
<feature type="transmembrane region" description="Helical" evidence="7">
    <location>
        <begin position="303"/>
        <end position="321"/>
    </location>
</feature>
<comment type="subcellular location">
    <subcellularLocation>
        <location evidence="1">Cell membrane</location>
        <topology evidence="1">Multi-pass membrane protein</topology>
    </subcellularLocation>
</comment>
<feature type="transmembrane region" description="Helical" evidence="7">
    <location>
        <begin position="224"/>
        <end position="247"/>
    </location>
</feature>
<feature type="transmembrane region" description="Helical" evidence="7">
    <location>
        <begin position="333"/>
        <end position="351"/>
    </location>
</feature>
<evidence type="ECO:0000313" key="9">
    <source>
        <dbReference type="EMBL" id="GAA2006393.1"/>
    </source>
</evidence>
<feature type="transmembrane region" description="Helical" evidence="7">
    <location>
        <begin position="12"/>
        <end position="38"/>
    </location>
</feature>
<organism evidence="9 10">
    <name type="scientific">Brevibacterium samyangense</name>
    <dbReference type="NCBI Taxonomy" id="366888"/>
    <lineage>
        <taxon>Bacteria</taxon>
        <taxon>Bacillati</taxon>
        <taxon>Actinomycetota</taxon>
        <taxon>Actinomycetes</taxon>
        <taxon>Micrococcales</taxon>
        <taxon>Brevibacteriaceae</taxon>
        <taxon>Brevibacterium</taxon>
    </lineage>
</organism>
<dbReference type="Proteomes" id="UP001500755">
    <property type="component" value="Unassembled WGS sequence"/>
</dbReference>
<evidence type="ECO:0000256" key="7">
    <source>
        <dbReference type="SAM" id="Phobius"/>
    </source>
</evidence>
<feature type="transmembrane region" description="Helical" evidence="7">
    <location>
        <begin position="165"/>
        <end position="188"/>
    </location>
</feature>
<dbReference type="SUPFAM" id="SSF103473">
    <property type="entry name" value="MFS general substrate transporter"/>
    <property type="match status" value="1"/>
</dbReference>
<dbReference type="PANTHER" id="PTHR42718">
    <property type="entry name" value="MAJOR FACILITATOR SUPERFAMILY MULTIDRUG TRANSPORTER MFSC"/>
    <property type="match status" value="1"/>
</dbReference>
<evidence type="ECO:0000256" key="2">
    <source>
        <dbReference type="ARBA" id="ARBA00022448"/>
    </source>
</evidence>
<keyword evidence="3" id="KW-1003">Cell membrane</keyword>
<dbReference type="CDD" id="cd17321">
    <property type="entry name" value="MFS_MMR_MDR_like"/>
    <property type="match status" value="1"/>
</dbReference>
<keyword evidence="5 7" id="KW-1133">Transmembrane helix</keyword>
<dbReference type="Gene3D" id="1.20.1720.10">
    <property type="entry name" value="Multidrug resistance protein D"/>
    <property type="match status" value="1"/>
</dbReference>
<feature type="transmembrane region" description="Helical" evidence="7">
    <location>
        <begin position="79"/>
        <end position="98"/>
    </location>
</feature>
<dbReference type="InterPro" id="IPR020846">
    <property type="entry name" value="MFS_dom"/>
</dbReference>
<dbReference type="InterPro" id="IPR036259">
    <property type="entry name" value="MFS_trans_sf"/>
</dbReference>
<keyword evidence="6 7" id="KW-0472">Membrane</keyword>
<dbReference type="PANTHER" id="PTHR42718:SF46">
    <property type="entry name" value="BLR6921 PROTEIN"/>
    <property type="match status" value="1"/>
</dbReference>
<feature type="transmembrane region" description="Helical" evidence="7">
    <location>
        <begin position="104"/>
        <end position="125"/>
    </location>
</feature>
<name>A0ABP5EX29_9MICO</name>
<accession>A0ABP5EX29</accession>
<evidence type="ECO:0000256" key="5">
    <source>
        <dbReference type="ARBA" id="ARBA00022989"/>
    </source>
</evidence>
<protein>
    <submittedName>
        <fullName evidence="9">MFS transporter</fullName>
    </submittedName>
</protein>
<dbReference type="Pfam" id="PF07690">
    <property type="entry name" value="MFS_1"/>
    <property type="match status" value="1"/>
</dbReference>
<feature type="transmembrane region" description="Helical" evidence="7">
    <location>
        <begin position="268"/>
        <end position="291"/>
    </location>
</feature>
<keyword evidence="2" id="KW-0813">Transport</keyword>
<evidence type="ECO:0000313" key="10">
    <source>
        <dbReference type="Proteomes" id="UP001500755"/>
    </source>
</evidence>